<protein>
    <recommendedName>
        <fullName evidence="3">SnoaL-like protein</fullName>
    </recommendedName>
</protein>
<proteinExistence type="predicted"/>
<dbReference type="Proteomes" id="UP000293347">
    <property type="component" value="Unassembled WGS sequence"/>
</dbReference>
<keyword evidence="2" id="KW-1185">Reference proteome</keyword>
<name>A0A4R0NME9_9SPHI</name>
<accession>A0A4R0NME9</accession>
<sequence length="71" mass="7941">MMTVKKNNGYQHLEALLTAFNQGTDEVLNLYNEDAIVQYPYAASLGLPSSFTMDDYKKHLAICWAVCPVSP</sequence>
<dbReference type="RefSeq" id="WP_131596145.1">
    <property type="nucleotide sequence ID" value="NZ_SJSL01000002.1"/>
</dbReference>
<evidence type="ECO:0008006" key="3">
    <source>
        <dbReference type="Google" id="ProtNLM"/>
    </source>
</evidence>
<dbReference type="OrthoDB" id="2083380at2"/>
<organism evidence="1 2">
    <name type="scientific">Pedobacter psychroterrae</name>
    <dbReference type="NCBI Taxonomy" id="2530453"/>
    <lineage>
        <taxon>Bacteria</taxon>
        <taxon>Pseudomonadati</taxon>
        <taxon>Bacteroidota</taxon>
        <taxon>Sphingobacteriia</taxon>
        <taxon>Sphingobacteriales</taxon>
        <taxon>Sphingobacteriaceae</taxon>
        <taxon>Pedobacter</taxon>
    </lineage>
</organism>
<dbReference type="EMBL" id="SJSL01000002">
    <property type="protein sequence ID" value="TCD01379.1"/>
    <property type="molecule type" value="Genomic_DNA"/>
</dbReference>
<comment type="caution">
    <text evidence="1">The sequence shown here is derived from an EMBL/GenBank/DDBJ whole genome shotgun (WGS) entry which is preliminary data.</text>
</comment>
<evidence type="ECO:0000313" key="1">
    <source>
        <dbReference type="EMBL" id="TCD01379.1"/>
    </source>
</evidence>
<dbReference type="AlphaFoldDB" id="A0A4R0NME9"/>
<gene>
    <name evidence="1" type="ORF">EZ437_11575</name>
</gene>
<reference evidence="1 2" key="1">
    <citation type="submission" date="2019-02" db="EMBL/GenBank/DDBJ databases">
        <title>Pedobacter sp. RP-1-14 sp. nov., isolated from Arctic soil.</title>
        <authorList>
            <person name="Dahal R.H."/>
        </authorList>
    </citation>
    <scope>NUCLEOTIDE SEQUENCE [LARGE SCALE GENOMIC DNA]</scope>
    <source>
        <strain evidence="1 2">RP-1-14</strain>
    </source>
</reference>
<evidence type="ECO:0000313" key="2">
    <source>
        <dbReference type="Proteomes" id="UP000293347"/>
    </source>
</evidence>